<dbReference type="RefSeq" id="WP_073298012.1">
    <property type="nucleotide sequence ID" value="NZ_FQUF01000018.1"/>
</dbReference>
<keyword evidence="1" id="KW-1133">Transmembrane helix</keyword>
<dbReference type="STRING" id="1121025.SAMN02745249_01318"/>
<dbReference type="InterPro" id="IPR026870">
    <property type="entry name" value="Zinc_ribbon_dom"/>
</dbReference>
<feature type="transmembrane region" description="Helical" evidence="1">
    <location>
        <begin position="247"/>
        <end position="269"/>
    </location>
</feature>
<keyword evidence="1" id="KW-0472">Membrane</keyword>
<dbReference type="AlphaFoldDB" id="A0A1M4WZX3"/>
<feature type="transmembrane region" description="Helical" evidence="1">
    <location>
        <begin position="213"/>
        <end position="235"/>
    </location>
</feature>
<dbReference type="InterPro" id="IPR046481">
    <property type="entry name" value="DUF6574"/>
</dbReference>
<protein>
    <submittedName>
        <fullName evidence="3">Zinc-ribbon domain-containing protein</fullName>
    </submittedName>
</protein>
<feature type="transmembrane region" description="Helical" evidence="1">
    <location>
        <begin position="150"/>
        <end position="169"/>
    </location>
</feature>
<sequence length="288" mass="31906">MNYCTSCGSELLENAAFCPKCGTKVGSVNVSDTQSVDPVDENIKNEPVTGEEVAEKLTHTFSNAKETVQRSPYFNYFVETLKRPMSSIGSNSTSHGWIQLVVFAAMTALSVYAAVKSTIRLGFNEMGITSYFGVELNIPNAIRNELVSRMFLASLVVYLTFIVSVFVLLKITAKSKRPFNQLVTEIGGLFTPNILLLFVAIILAFLFASPVSIGIAFFLIALSFLLCFMSYNFYLYSRASVEGLDKLYVLLISNLFVLLLLFLLVYIQIEPVITLIDQISNYGGGYGW</sequence>
<feature type="domain" description="Zinc-ribbon" evidence="2">
    <location>
        <begin position="3"/>
        <end position="25"/>
    </location>
</feature>
<keyword evidence="1" id="KW-0812">Transmembrane</keyword>
<dbReference type="EMBL" id="FQUF01000018">
    <property type="protein sequence ID" value="SHE86798.1"/>
    <property type="molecule type" value="Genomic_DNA"/>
</dbReference>
<proteinExistence type="predicted"/>
<evidence type="ECO:0000256" key="1">
    <source>
        <dbReference type="SAM" id="Phobius"/>
    </source>
</evidence>
<keyword evidence="4" id="KW-1185">Reference proteome</keyword>
<reference evidence="4" key="1">
    <citation type="submission" date="2016-11" db="EMBL/GenBank/DDBJ databases">
        <authorList>
            <person name="Varghese N."/>
            <person name="Submissions S."/>
        </authorList>
    </citation>
    <scope>NUCLEOTIDE SEQUENCE [LARGE SCALE GENOMIC DNA]</scope>
    <source>
        <strain evidence="4">DSM 15692</strain>
    </source>
</reference>
<evidence type="ECO:0000313" key="4">
    <source>
        <dbReference type="Proteomes" id="UP000184128"/>
    </source>
</evidence>
<organism evidence="3 4">
    <name type="scientific">Atopostipes suicloacalis DSM 15692</name>
    <dbReference type="NCBI Taxonomy" id="1121025"/>
    <lineage>
        <taxon>Bacteria</taxon>
        <taxon>Bacillati</taxon>
        <taxon>Bacillota</taxon>
        <taxon>Bacilli</taxon>
        <taxon>Lactobacillales</taxon>
        <taxon>Carnobacteriaceae</taxon>
        <taxon>Atopostipes</taxon>
    </lineage>
</organism>
<accession>A0A1M4WZX3</accession>
<dbReference type="OrthoDB" id="2166831at2"/>
<feature type="transmembrane region" description="Helical" evidence="1">
    <location>
        <begin position="189"/>
        <end position="207"/>
    </location>
</feature>
<dbReference type="Pfam" id="PF13240">
    <property type="entry name" value="Zn_Ribbon_1"/>
    <property type="match status" value="1"/>
</dbReference>
<evidence type="ECO:0000259" key="2">
    <source>
        <dbReference type="Pfam" id="PF13240"/>
    </source>
</evidence>
<evidence type="ECO:0000313" key="3">
    <source>
        <dbReference type="EMBL" id="SHE86798.1"/>
    </source>
</evidence>
<dbReference type="Pfam" id="PF20214">
    <property type="entry name" value="DUF6574"/>
    <property type="match status" value="1"/>
</dbReference>
<feature type="transmembrane region" description="Helical" evidence="1">
    <location>
        <begin position="96"/>
        <end position="115"/>
    </location>
</feature>
<dbReference type="Proteomes" id="UP000184128">
    <property type="component" value="Unassembled WGS sequence"/>
</dbReference>
<name>A0A1M4WZX3_9LACT</name>
<gene>
    <name evidence="3" type="ORF">SAMN02745249_01318</name>
</gene>